<dbReference type="CDD" id="cd02440">
    <property type="entry name" value="AdoMet_MTases"/>
    <property type="match status" value="1"/>
</dbReference>
<dbReference type="Pfam" id="PF01135">
    <property type="entry name" value="PCMT"/>
    <property type="match status" value="1"/>
</dbReference>
<evidence type="ECO:0000256" key="1">
    <source>
        <dbReference type="ARBA" id="ARBA00005369"/>
    </source>
</evidence>
<accession>A0A679JAC3</accession>
<dbReference type="PANTHER" id="PTHR11579:SF18">
    <property type="entry name" value="PROTEIN-L-ISOASPARTATE O-METHYLTRANSFERASE"/>
    <property type="match status" value="1"/>
</dbReference>
<dbReference type="GO" id="GO:0032259">
    <property type="term" value="P:methylation"/>
    <property type="evidence" value="ECO:0007669"/>
    <property type="project" value="UniProtKB-KW"/>
</dbReference>
<dbReference type="GO" id="GO:0004719">
    <property type="term" value="F:protein-L-isoaspartate (D-aspartate) O-methyltransferase activity"/>
    <property type="evidence" value="ECO:0007669"/>
    <property type="project" value="InterPro"/>
</dbReference>
<dbReference type="InterPro" id="IPR000682">
    <property type="entry name" value="PCMT"/>
</dbReference>
<dbReference type="AlphaFoldDB" id="A0A679JAC3"/>
<comment type="similarity">
    <text evidence="1">Belongs to the methyltransferase superfamily. L-isoaspartyl/D-aspartyl protein methyltransferase family.</text>
</comment>
<evidence type="ECO:0000313" key="4">
    <source>
        <dbReference type="EMBL" id="CAA2105658.1"/>
    </source>
</evidence>
<protein>
    <recommendedName>
        <fullName evidence="2">Protein-L-isoaspartate O-methyltransferase</fullName>
    </recommendedName>
    <alternativeName>
        <fullName evidence="3">Protein L-isoaspartyl methyltransferase</fullName>
    </alternativeName>
</protein>
<dbReference type="SUPFAM" id="SSF53335">
    <property type="entry name" value="S-adenosyl-L-methionine-dependent methyltransferases"/>
    <property type="match status" value="1"/>
</dbReference>
<dbReference type="GO" id="GO:0005737">
    <property type="term" value="C:cytoplasm"/>
    <property type="evidence" value="ECO:0007669"/>
    <property type="project" value="TreeGrafter"/>
</dbReference>
<proteinExistence type="inferred from homology"/>
<reference evidence="4" key="1">
    <citation type="submission" date="2019-12" db="EMBL/GenBank/DDBJ databases">
        <authorList>
            <person name="Cremers G."/>
        </authorList>
    </citation>
    <scope>NUCLEOTIDE SEQUENCE</scope>
    <source>
        <strain evidence="4">Mbul1</strain>
    </source>
</reference>
<keyword evidence="4" id="KW-0489">Methyltransferase</keyword>
<name>A0A679JAC3_9HYPH</name>
<dbReference type="EMBL" id="LR743504">
    <property type="protein sequence ID" value="CAA2105658.1"/>
    <property type="molecule type" value="Genomic_DNA"/>
</dbReference>
<evidence type="ECO:0000256" key="2">
    <source>
        <dbReference type="ARBA" id="ARBA00013346"/>
    </source>
</evidence>
<dbReference type="PANTHER" id="PTHR11579">
    <property type="entry name" value="PROTEIN-L-ISOASPARTATE O-METHYLTRANSFERASE"/>
    <property type="match status" value="1"/>
</dbReference>
<gene>
    <name evidence="4" type="primary">pcm_1</name>
    <name evidence="4" type="ORF">MBUL_03303</name>
</gene>
<keyword evidence="4" id="KW-0808">Transferase</keyword>
<dbReference type="Gene3D" id="3.40.50.150">
    <property type="entry name" value="Vaccinia Virus protein VP39"/>
    <property type="match status" value="1"/>
</dbReference>
<evidence type="ECO:0000256" key="3">
    <source>
        <dbReference type="ARBA" id="ARBA00030757"/>
    </source>
</evidence>
<dbReference type="InterPro" id="IPR029063">
    <property type="entry name" value="SAM-dependent_MTases_sf"/>
</dbReference>
<sequence length="220" mass="23570">MLDYAQARRLMVDCQLRTFDVNDIPVLDAFEAVPRERFVPQGREDFAYIDQSLRITGQDPATDRVIPAPMLLARMIQALQLAPGKVALDVATGYGYAAAIMRQLGARVVALESDDALAAEAEGRLSATDGIEIVRGPLQAGAAKAGPFDAILVNGRVETRPQSLLDQLKDGGRLACVMGRDKAAKATLFVRTGDAFGARPLFDASLPALSAFSPESSFSF</sequence>
<organism evidence="4">
    <name type="scientific">Methylobacterium bullatum</name>
    <dbReference type="NCBI Taxonomy" id="570505"/>
    <lineage>
        <taxon>Bacteria</taxon>
        <taxon>Pseudomonadati</taxon>
        <taxon>Pseudomonadota</taxon>
        <taxon>Alphaproteobacteria</taxon>
        <taxon>Hyphomicrobiales</taxon>
        <taxon>Methylobacteriaceae</taxon>
        <taxon>Methylobacterium</taxon>
    </lineage>
</organism>